<accession>A0AA86J193</accession>
<dbReference type="InterPro" id="IPR036779">
    <property type="entry name" value="LysM_dom_sf"/>
</dbReference>
<dbReference type="PROSITE" id="PS51782">
    <property type="entry name" value="LYSM"/>
    <property type="match status" value="1"/>
</dbReference>
<gene>
    <name evidence="3" type="ORF">RGQ30_11820</name>
</gene>
<dbReference type="Gene3D" id="3.10.350.10">
    <property type="entry name" value="LysM domain"/>
    <property type="match status" value="1"/>
</dbReference>
<dbReference type="CDD" id="cd00118">
    <property type="entry name" value="LysM"/>
    <property type="match status" value="1"/>
</dbReference>
<evidence type="ECO:0000259" key="2">
    <source>
        <dbReference type="PROSITE" id="PS51782"/>
    </source>
</evidence>
<dbReference type="CDD" id="cd16894">
    <property type="entry name" value="MltD-like"/>
    <property type="match status" value="1"/>
</dbReference>
<dbReference type="SUPFAM" id="SSF53955">
    <property type="entry name" value="Lysozyme-like"/>
    <property type="match status" value="1"/>
</dbReference>
<dbReference type="InterPro" id="IPR018392">
    <property type="entry name" value="LysM"/>
</dbReference>
<dbReference type="Pfam" id="PF01476">
    <property type="entry name" value="LysM"/>
    <property type="match status" value="1"/>
</dbReference>
<dbReference type="GO" id="GO:0000270">
    <property type="term" value="P:peptidoglycan metabolic process"/>
    <property type="evidence" value="ECO:0007669"/>
    <property type="project" value="InterPro"/>
</dbReference>
<dbReference type="KEGG" id="lto:RGQ30_11820"/>
<sequence length="377" mass="42460">MAPHEQIALNASNQQLDLFNVTSPDPGLVLKMSGPSELLKLQLDEKVEEDVWSDIRKSFAIPDLESRHVRVREQALLKNTRMVNALLERSEPYIYFIAQECAKRGMPAELALLPFVESEFNPHARSSAAAVGLWQFVPSTGRQYSLRQNKWVDERRDLVASTRAALDYLGYLYNMHGDWHLALISYNWGEGSVLKAMKKAQNAGLAPTWANLDLPQETRQYIPKLQALKNLIKDPQRFGMTLPEFPNKPYFEEIKRNADVDLREVARMAGVDLGVIRELNPGLNQPVLYAAYSNSLLVPVQYSRKIQAGLAHYKAPKPLRQYTVRKGDTLGEIAERFDVNTKDLASINGLGQKKVIKPGMKLAIPASPKAEDNWAAL</sequence>
<keyword evidence="4" id="KW-1185">Reference proteome</keyword>
<dbReference type="GO" id="GO:0008933">
    <property type="term" value="F:peptidoglycan lytic transglycosylase activity"/>
    <property type="evidence" value="ECO:0007669"/>
    <property type="project" value="InterPro"/>
</dbReference>
<dbReference type="PROSITE" id="PS00922">
    <property type="entry name" value="TRANSGLYCOSYLASE"/>
    <property type="match status" value="1"/>
</dbReference>
<evidence type="ECO:0000313" key="3">
    <source>
        <dbReference type="EMBL" id="BET25681.1"/>
    </source>
</evidence>
<comment type="similarity">
    <text evidence="1">Belongs to the transglycosylase Slt family.</text>
</comment>
<name>A0AA86J193_9BURK</name>
<dbReference type="Pfam" id="PF01464">
    <property type="entry name" value="SLT"/>
    <property type="match status" value="1"/>
</dbReference>
<dbReference type="SUPFAM" id="SSF54106">
    <property type="entry name" value="LysM domain"/>
    <property type="match status" value="1"/>
</dbReference>
<dbReference type="GO" id="GO:0016020">
    <property type="term" value="C:membrane"/>
    <property type="evidence" value="ECO:0007669"/>
    <property type="project" value="InterPro"/>
</dbReference>
<dbReference type="InterPro" id="IPR000189">
    <property type="entry name" value="Transglyc_AS"/>
</dbReference>
<feature type="domain" description="LysM" evidence="2">
    <location>
        <begin position="320"/>
        <end position="364"/>
    </location>
</feature>
<dbReference type="Gene3D" id="1.10.530.10">
    <property type="match status" value="1"/>
</dbReference>
<dbReference type="InterPro" id="IPR008258">
    <property type="entry name" value="Transglycosylase_SLT_dom_1"/>
</dbReference>
<reference evidence="3 4" key="1">
    <citation type="submission" date="2023-10" db="EMBL/GenBank/DDBJ databases">
        <title>Complete Genome Sequence of Limnobacter thiooxidans CS-K2T, Isolated from freshwater lake sediments in Bavaria, Germany.</title>
        <authorList>
            <person name="Naruki M."/>
            <person name="Watanabe A."/>
            <person name="Warashina T."/>
            <person name="Morita T."/>
            <person name="Arakawa K."/>
        </authorList>
    </citation>
    <scope>NUCLEOTIDE SEQUENCE [LARGE SCALE GENOMIC DNA]</scope>
    <source>
        <strain evidence="3 4">CS-K2</strain>
    </source>
</reference>
<dbReference type="EMBL" id="AP028947">
    <property type="protein sequence ID" value="BET25681.1"/>
    <property type="molecule type" value="Genomic_DNA"/>
</dbReference>
<dbReference type="RefSeq" id="WP_130556792.1">
    <property type="nucleotide sequence ID" value="NZ_AP028947.1"/>
</dbReference>
<evidence type="ECO:0000256" key="1">
    <source>
        <dbReference type="ARBA" id="ARBA00007734"/>
    </source>
</evidence>
<dbReference type="InterPro" id="IPR023346">
    <property type="entry name" value="Lysozyme-like_dom_sf"/>
</dbReference>
<protein>
    <recommendedName>
        <fullName evidence="2">LysM domain-containing protein</fullName>
    </recommendedName>
</protein>
<dbReference type="PANTHER" id="PTHR37423">
    <property type="entry name" value="SOLUBLE LYTIC MUREIN TRANSGLYCOSYLASE-RELATED"/>
    <property type="match status" value="1"/>
</dbReference>
<dbReference type="AlphaFoldDB" id="A0AA86J193"/>
<dbReference type="Proteomes" id="UP001329151">
    <property type="component" value="Chromosome"/>
</dbReference>
<dbReference type="PANTHER" id="PTHR37423:SF2">
    <property type="entry name" value="MEMBRANE-BOUND LYTIC MUREIN TRANSGLYCOSYLASE C"/>
    <property type="match status" value="1"/>
</dbReference>
<organism evidence="3 4">
    <name type="scientific">Limnobacter thiooxidans</name>
    <dbReference type="NCBI Taxonomy" id="131080"/>
    <lineage>
        <taxon>Bacteria</taxon>
        <taxon>Pseudomonadati</taxon>
        <taxon>Pseudomonadota</taxon>
        <taxon>Betaproteobacteria</taxon>
        <taxon>Burkholderiales</taxon>
        <taxon>Burkholderiaceae</taxon>
        <taxon>Limnobacter</taxon>
    </lineage>
</organism>
<proteinExistence type="inferred from homology"/>
<evidence type="ECO:0000313" key="4">
    <source>
        <dbReference type="Proteomes" id="UP001329151"/>
    </source>
</evidence>
<dbReference type="SMART" id="SM00257">
    <property type="entry name" value="LysM"/>
    <property type="match status" value="1"/>
</dbReference>